<evidence type="ECO:0000313" key="2">
    <source>
        <dbReference type="EMBL" id="HIW10974.1"/>
    </source>
</evidence>
<gene>
    <name evidence="2" type="ORF">H9888_05660</name>
</gene>
<reference evidence="2" key="1">
    <citation type="journal article" date="2021" name="PeerJ">
        <title>Extensive microbial diversity within the chicken gut microbiome revealed by metagenomics and culture.</title>
        <authorList>
            <person name="Gilroy R."/>
            <person name="Ravi A."/>
            <person name="Getino M."/>
            <person name="Pursley I."/>
            <person name="Horton D.L."/>
            <person name="Alikhan N.F."/>
            <person name="Baker D."/>
            <person name="Gharbi K."/>
            <person name="Hall N."/>
            <person name="Watson M."/>
            <person name="Adriaenssens E.M."/>
            <person name="Foster-Nyarko E."/>
            <person name="Jarju S."/>
            <person name="Secka A."/>
            <person name="Antonio M."/>
            <person name="Oren A."/>
            <person name="Chaudhuri R.R."/>
            <person name="La Ragione R."/>
            <person name="Hildebrand F."/>
            <person name="Pallen M.J."/>
        </authorList>
    </citation>
    <scope>NUCLEOTIDE SEQUENCE</scope>
    <source>
        <strain evidence="2">ChiBcec15-1070</strain>
    </source>
</reference>
<reference evidence="2" key="2">
    <citation type="submission" date="2021-04" db="EMBL/GenBank/DDBJ databases">
        <authorList>
            <person name="Gilroy R."/>
        </authorList>
    </citation>
    <scope>NUCLEOTIDE SEQUENCE</scope>
    <source>
        <strain evidence="2">ChiBcec15-1070</strain>
    </source>
</reference>
<sequence length="198" mass="22759">MKTCKRLLVAALLLMGCYPAAHAQELAVKTNALQWIQTTPNAAIEYAFAPRWTAELAAGFNLWSFGQNRKFKHVLIRPEARFWLWEPFNGHFFNAAPEFAVYNIGGTKLHPFALMFPNSDKHRYEGVFYGISVGYGYNWMLSPRWSLEAEIGFGYRYARYRSYDCVTCGRPLYPGAPVQSKHWFGPTRLALSVVFMIR</sequence>
<dbReference type="InterPro" id="IPR021958">
    <property type="entry name" value="DUF3575"/>
</dbReference>
<keyword evidence="1" id="KW-0732">Signal</keyword>
<evidence type="ECO:0000313" key="3">
    <source>
        <dbReference type="Proteomes" id="UP000823926"/>
    </source>
</evidence>
<feature type="chain" id="PRO_5039645382" evidence="1">
    <location>
        <begin position="24"/>
        <end position="198"/>
    </location>
</feature>
<dbReference type="InterPro" id="IPR036709">
    <property type="entry name" value="Autotransporte_beta_dom_sf"/>
</dbReference>
<comment type="caution">
    <text evidence="2">The sequence shown here is derived from an EMBL/GenBank/DDBJ whole genome shotgun (WGS) entry which is preliminary data.</text>
</comment>
<dbReference type="PROSITE" id="PS51257">
    <property type="entry name" value="PROKAR_LIPOPROTEIN"/>
    <property type="match status" value="1"/>
</dbReference>
<protein>
    <submittedName>
        <fullName evidence="2">DUF3575 domain-containing protein</fullName>
    </submittedName>
</protein>
<dbReference type="Pfam" id="PF12099">
    <property type="entry name" value="DUF3575"/>
    <property type="match status" value="1"/>
</dbReference>
<dbReference type="EMBL" id="DXHL01000026">
    <property type="protein sequence ID" value="HIW10974.1"/>
    <property type="molecule type" value="Genomic_DNA"/>
</dbReference>
<name>A0A9D1QE74_9BACT</name>
<evidence type="ECO:0000256" key="1">
    <source>
        <dbReference type="SAM" id="SignalP"/>
    </source>
</evidence>
<accession>A0A9D1QE74</accession>
<dbReference type="SUPFAM" id="SSF103515">
    <property type="entry name" value="Autotransporter"/>
    <property type="match status" value="1"/>
</dbReference>
<organism evidence="2 3">
    <name type="scientific">Candidatus Rikenella faecigallinarum</name>
    <dbReference type="NCBI Taxonomy" id="2838745"/>
    <lineage>
        <taxon>Bacteria</taxon>
        <taxon>Pseudomonadati</taxon>
        <taxon>Bacteroidota</taxon>
        <taxon>Bacteroidia</taxon>
        <taxon>Bacteroidales</taxon>
        <taxon>Rikenellaceae</taxon>
        <taxon>Rikenella</taxon>
    </lineage>
</organism>
<dbReference type="AlphaFoldDB" id="A0A9D1QE74"/>
<proteinExistence type="predicted"/>
<feature type="signal peptide" evidence="1">
    <location>
        <begin position="1"/>
        <end position="23"/>
    </location>
</feature>
<dbReference type="Proteomes" id="UP000823926">
    <property type="component" value="Unassembled WGS sequence"/>
</dbReference>